<reference evidence="1" key="1">
    <citation type="submission" date="2019-03" db="EMBL/GenBank/DDBJ databases">
        <title>WGS assembly of Setaria viridis.</title>
        <authorList>
            <person name="Huang P."/>
            <person name="Jenkins J."/>
            <person name="Grimwood J."/>
            <person name="Barry K."/>
            <person name="Healey A."/>
            <person name="Mamidi S."/>
            <person name="Sreedasyam A."/>
            <person name="Shu S."/>
            <person name="Feldman M."/>
            <person name="Wu J."/>
            <person name="Yu Y."/>
            <person name="Chen C."/>
            <person name="Johnson J."/>
            <person name="Rokhsar D."/>
            <person name="Baxter I."/>
            <person name="Schmutz J."/>
            <person name="Brutnell T."/>
            <person name="Kellogg E."/>
        </authorList>
    </citation>
    <scope>NUCLEOTIDE SEQUENCE [LARGE SCALE GENOMIC DNA]</scope>
</reference>
<evidence type="ECO:0000313" key="2">
    <source>
        <dbReference type="Proteomes" id="UP000298652"/>
    </source>
</evidence>
<organism evidence="1 2">
    <name type="scientific">Setaria viridis</name>
    <name type="common">Green bristlegrass</name>
    <name type="synonym">Setaria italica subsp. viridis</name>
    <dbReference type="NCBI Taxonomy" id="4556"/>
    <lineage>
        <taxon>Eukaryota</taxon>
        <taxon>Viridiplantae</taxon>
        <taxon>Streptophyta</taxon>
        <taxon>Embryophyta</taxon>
        <taxon>Tracheophyta</taxon>
        <taxon>Spermatophyta</taxon>
        <taxon>Magnoliopsida</taxon>
        <taxon>Liliopsida</taxon>
        <taxon>Poales</taxon>
        <taxon>Poaceae</taxon>
        <taxon>PACMAD clade</taxon>
        <taxon>Panicoideae</taxon>
        <taxon>Panicodae</taxon>
        <taxon>Paniceae</taxon>
        <taxon>Cenchrinae</taxon>
        <taxon>Setaria</taxon>
    </lineage>
</organism>
<evidence type="ECO:0000313" key="1">
    <source>
        <dbReference type="EMBL" id="TKW03937.1"/>
    </source>
</evidence>
<proteinExistence type="predicted"/>
<gene>
    <name evidence="1" type="ORF">SEVIR_7G076200v2</name>
</gene>
<keyword evidence="2" id="KW-1185">Reference proteome</keyword>
<name>A0A4U6U1K0_SETVI</name>
<dbReference type="EMBL" id="CM016558">
    <property type="protein sequence ID" value="TKW03937.1"/>
    <property type="molecule type" value="Genomic_DNA"/>
</dbReference>
<dbReference type="Proteomes" id="UP000298652">
    <property type="component" value="Chromosome 7"/>
</dbReference>
<sequence>MMDPANPVMPCHPALLSFPFLIDCNSIIPDLCIVPWRLICWHGDSPNLVAQSWPSGGVRQLALLSLATWKLKSSQSVRCAPHRELFRKLLVTSLVSASPHVTHTHLTYTPRPISLFEVVEL</sequence>
<dbReference type="Gramene" id="TKW03937">
    <property type="protein sequence ID" value="TKW03937"/>
    <property type="gene ID" value="SEVIR_7G076200v2"/>
</dbReference>
<protein>
    <submittedName>
        <fullName evidence="1">Uncharacterized protein</fullName>
    </submittedName>
</protein>
<dbReference type="AlphaFoldDB" id="A0A4U6U1K0"/>
<accession>A0A4U6U1K0</accession>